<accession>A0A6A4LX02</accession>
<dbReference type="AlphaFoldDB" id="A0A6A4LX02"/>
<dbReference type="GO" id="GO:0006952">
    <property type="term" value="P:defense response"/>
    <property type="evidence" value="ECO:0007669"/>
    <property type="project" value="UniProtKB-KW"/>
</dbReference>
<evidence type="ECO:0000313" key="2">
    <source>
        <dbReference type="EMBL" id="KAE9458868.1"/>
    </source>
</evidence>
<organism evidence="2 3">
    <name type="scientific">Rhododendron williamsianum</name>
    <dbReference type="NCBI Taxonomy" id="262921"/>
    <lineage>
        <taxon>Eukaryota</taxon>
        <taxon>Viridiplantae</taxon>
        <taxon>Streptophyta</taxon>
        <taxon>Embryophyta</taxon>
        <taxon>Tracheophyta</taxon>
        <taxon>Spermatophyta</taxon>
        <taxon>Magnoliopsida</taxon>
        <taxon>eudicotyledons</taxon>
        <taxon>Gunneridae</taxon>
        <taxon>Pentapetalae</taxon>
        <taxon>asterids</taxon>
        <taxon>Ericales</taxon>
        <taxon>Ericaceae</taxon>
        <taxon>Ericoideae</taxon>
        <taxon>Rhodoreae</taxon>
        <taxon>Rhododendron</taxon>
    </lineage>
</organism>
<sequence length="540" mass="60465">MAATLVGGAFLSGAFNVLLDRLSSPEVIKFFRGRKLDESLLKKLKLTLLELNKVLNDAEEKQITDRAVSKCDTLKSLPLGLFPQLQSLDIVDCVNFETLLIPDGIELNLTSLSIVDCNNMFSFPCGGLPAPNLFSLKLNHCEKLKALPEQMHTLLPSLGKLMLWDCPEIESFPEGGLPFKLGYLYISGCKKLICGRRDWGLKTLPSLEMLCLHGESEDALESFPEEGLLPSTLKHLWLAYMPNLKSLNKRGLGSLGSMVISDCPQLQSLPEEGLPTSLLRLFIWYCPLLKPRCRREEGEDWHKIAHIPYIVIDGETLLIPDGIEVNLRSLYISNCNNMLSFPGGGLPAPKLSCLRLDRCEKLKALPEQMHTLLSSLWKLSLWDCPEIESFPEGGLPSELGSLSIGKCKKLVGGRRDWVLQTLPSLRTLYLCSESEDVSESFPEEGLLPSTLIRLDLGNMPNLKSLNKRGLQHLGSLKTMEIWNLPQLQSLPEEGLPTSLVNLYISTCPLLKPRCRREEGEDWHKIAHIPRIVIDREVIDR</sequence>
<name>A0A6A4LX02_9ERIC</name>
<evidence type="ECO:0008006" key="4">
    <source>
        <dbReference type="Google" id="ProtNLM"/>
    </source>
</evidence>
<reference evidence="2 3" key="1">
    <citation type="journal article" date="2019" name="Genome Biol. Evol.">
        <title>The Rhododendron genome and chromosomal organization provide insight into shared whole-genome duplications across the heath family (Ericaceae).</title>
        <authorList>
            <person name="Soza V.L."/>
            <person name="Lindsley D."/>
            <person name="Waalkes A."/>
            <person name="Ramage E."/>
            <person name="Patwardhan R.P."/>
            <person name="Burton J.N."/>
            <person name="Adey A."/>
            <person name="Kumar A."/>
            <person name="Qiu R."/>
            <person name="Shendure J."/>
            <person name="Hall B."/>
        </authorList>
    </citation>
    <scope>NUCLEOTIDE SEQUENCE [LARGE SCALE GENOMIC DNA]</scope>
    <source>
        <strain evidence="2">RSF 1966-606</strain>
    </source>
</reference>
<dbReference type="Proteomes" id="UP000428333">
    <property type="component" value="Linkage Group LG05"/>
</dbReference>
<dbReference type="InterPro" id="IPR032675">
    <property type="entry name" value="LRR_dom_sf"/>
</dbReference>
<dbReference type="EMBL" id="QEFC01001232">
    <property type="protein sequence ID" value="KAE9458868.1"/>
    <property type="molecule type" value="Genomic_DNA"/>
</dbReference>
<dbReference type="PANTHER" id="PTHR36766:SF51">
    <property type="entry name" value="DISEASE RESISTANCE RPP13-LIKE PROTEIN 1"/>
    <property type="match status" value="1"/>
</dbReference>
<feature type="non-terminal residue" evidence="2">
    <location>
        <position position="1"/>
    </location>
</feature>
<comment type="caution">
    <text evidence="2">The sequence shown here is derived from an EMBL/GenBank/DDBJ whole genome shotgun (WGS) entry which is preliminary data.</text>
</comment>
<keyword evidence="3" id="KW-1185">Reference proteome</keyword>
<protein>
    <recommendedName>
        <fullName evidence="4">Rx N-terminal domain-containing protein</fullName>
    </recommendedName>
</protein>
<gene>
    <name evidence="2" type="ORF">C3L33_09228</name>
</gene>
<proteinExistence type="predicted"/>
<evidence type="ECO:0000313" key="3">
    <source>
        <dbReference type="Proteomes" id="UP000428333"/>
    </source>
</evidence>
<dbReference type="OrthoDB" id="1896560at2759"/>
<dbReference type="Gene3D" id="3.80.10.10">
    <property type="entry name" value="Ribonuclease Inhibitor"/>
    <property type="match status" value="3"/>
</dbReference>
<evidence type="ECO:0000256" key="1">
    <source>
        <dbReference type="ARBA" id="ARBA00022821"/>
    </source>
</evidence>
<dbReference type="SUPFAM" id="SSF52058">
    <property type="entry name" value="L domain-like"/>
    <property type="match status" value="2"/>
</dbReference>
<keyword evidence="1" id="KW-0611">Plant defense</keyword>
<dbReference type="PANTHER" id="PTHR36766">
    <property type="entry name" value="PLANT BROAD-SPECTRUM MILDEW RESISTANCE PROTEIN RPW8"/>
    <property type="match status" value="1"/>
</dbReference>